<accession>A0A7X2THA9</accession>
<dbReference type="InterPro" id="IPR043128">
    <property type="entry name" value="Rev_trsase/Diguanyl_cyclase"/>
</dbReference>
<feature type="transmembrane region" description="Helical" evidence="1">
    <location>
        <begin position="39"/>
        <end position="59"/>
    </location>
</feature>
<dbReference type="SUPFAM" id="SSF55073">
    <property type="entry name" value="Nucleotide cyclase"/>
    <property type="match status" value="1"/>
</dbReference>
<dbReference type="Gene3D" id="3.20.20.450">
    <property type="entry name" value="EAL domain"/>
    <property type="match status" value="1"/>
</dbReference>
<feature type="transmembrane region" description="Helical" evidence="1">
    <location>
        <begin position="161"/>
        <end position="177"/>
    </location>
</feature>
<proteinExistence type="predicted"/>
<dbReference type="Gene3D" id="3.30.70.270">
    <property type="match status" value="1"/>
</dbReference>
<sequence length="627" mass="72452">MLDTYHFFITVDVCTCIFCIFLLLMIYSRENLHIRRARLFCLLVLFMLAASFSELFVIAAPETSPLTFSAAFSRLLRLTCPSVFLLYLLELAGELRAMRTRQKVLLSIPEIFLFGSVVFQTIQQQRISALGWAGRFIVGFYCACLFFFLLKHHDSFQKKDYHGLLTLTIGMTVGAVSGRHLLILQMAIVFQILSCLYCFFTIEDDSRFRDTETGLLSRYALLRFVRPFYDASYHTWIIALDIRNSSYYQMTLGSTVMAGILHEMGSWLHGFSRDGLRCFRSEQGQFIIVMPAETREDAEAFAEKIRKKFEGTWIYETAIVAVTASVRMACIPDQIRDEKQLLLFMSTIAQQVIGSDNPVMFTDVLKQQERQLEVEQALQRGISRKSFRVYYQPIYDARTGRFRSAEALVRLHDEKLGSISPEEFIRVAEQTGLIHSIGEMVFEEVCRFLSESDVLERGIRFIEVNLSTVQCMDDHLAETFRAILDRYHVDPHRINLEITESAVIFNESVMVNSIRKLQQEGFSFSLDDFGTGNASYSYIAKYPFRLIKIDKSFLWESEKDPVRNVIFLNMLSLIRGLERRSVAEGVETEKQKQMLIQRGTDYLQGYYFSKPLPEDQFLEYLALSKVN</sequence>
<keyword evidence="1" id="KW-0812">Transmembrane</keyword>
<evidence type="ECO:0000313" key="4">
    <source>
        <dbReference type="Proteomes" id="UP000461880"/>
    </source>
</evidence>
<feature type="transmembrane region" description="Helical" evidence="1">
    <location>
        <begin position="71"/>
        <end position="92"/>
    </location>
</feature>
<dbReference type="Pfam" id="PF00563">
    <property type="entry name" value="EAL"/>
    <property type="match status" value="1"/>
</dbReference>
<dbReference type="SMART" id="SM00052">
    <property type="entry name" value="EAL"/>
    <property type="match status" value="1"/>
</dbReference>
<dbReference type="Pfam" id="PF00990">
    <property type="entry name" value="GGDEF"/>
    <property type="match status" value="1"/>
</dbReference>
<dbReference type="PANTHER" id="PTHR33121:SF71">
    <property type="entry name" value="OXYGEN SENSOR PROTEIN DOSP"/>
    <property type="match status" value="1"/>
</dbReference>
<dbReference type="PANTHER" id="PTHR33121">
    <property type="entry name" value="CYCLIC DI-GMP PHOSPHODIESTERASE PDEF"/>
    <property type="match status" value="1"/>
</dbReference>
<name>A0A7X2THA9_9FIRM</name>
<gene>
    <name evidence="3" type="ORF">FYJ51_10790</name>
</gene>
<dbReference type="RefSeq" id="WP_154505597.1">
    <property type="nucleotide sequence ID" value="NZ_VUMN01000030.1"/>
</dbReference>
<dbReference type="EMBL" id="VUMN01000030">
    <property type="protein sequence ID" value="MSS59376.1"/>
    <property type="molecule type" value="Genomic_DNA"/>
</dbReference>
<dbReference type="InterPro" id="IPR000160">
    <property type="entry name" value="GGDEF_dom"/>
</dbReference>
<keyword evidence="4" id="KW-1185">Reference proteome</keyword>
<feature type="transmembrane region" description="Helical" evidence="1">
    <location>
        <begin position="104"/>
        <end position="123"/>
    </location>
</feature>
<dbReference type="SUPFAM" id="SSF141868">
    <property type="entry name" value="EAL domain-like"/>
    <property type="match status" value="1"/>
</dbReference>
<dbReference type="InterPro" id="IPR029787">
    <property type="entry name" value="Nucleotide_cyclase"/>
</dbReference>
<dbReference type="InterPro" id="IPR050706">
    <property type="entry name" value="Cyclic-di-GMP_PDE-like"/>
</dbReference>
<comment type="caution">
    <text evidence="3">The sequence shown here is derived from an EMBL/GenBank/DDBJ whole genome shotgun (WGS) entry which is preliminary data.</text>
</comment>
<reference evidence="3 4" key="1">
    <citation type="submission" date="2019-08" db="EMBL/GenBank/DDBJ databases">
        <title>In-depth cultivation of the pig gut microbiome towards novel bacterial diversity and tailored functional studies.</title>
        <authorList>
            <person name="Wylensek D."/>
            <person name="Hitch T.C.A."/>
            <person name="Clavel T."/>
        </authorList>
    </citation>
    <scope>NUCLEOTIDE SEQUENCE [LARGE SCALE GENOMIC DNA]</scope>
    <source>
        <strain evidence="3 4">Oil+RF-744-GAM-WT-6</strain>
    </source>
</reference>
<keyword evidence="1" id="KW-1133">Transmembrane helix</keyword>
<evidence type="ECO:0000313" key="3">
    <source>
        <dbReference type="EMBL" id="MSS59376.1"/>
    </source>
</evidence>
<keyword evidence="1" id="KW-0472">Membrane</keyword>
<feature type="domain" description="EAL" evidence="2">
    <location>
        <begin position="371"/>
        <end position="625"/>
    </location>
</feature>
<dbReference type="CDD" id="cd01948">
    <property type="entry name" value="EAL"/>
    <property type="match status" value="1"/>
</dbReference>
<evidence type="ECO:0000259" key="2">
    <source>
        <dbReference type="PROSITE" id="PS50883"/>
    </source>
</evidence>
<feature type="transmembrane region" description="Helical" evidence="1">
    <location>
        <begin position="6"/>
        <end position="27"/>
    </location>
</feature>
<feature type="transmembrane region" description="Helical" evidence="1">
    <location>
        <begin position="129"/>
        <end position="149"/>
    </location>
</feature>
<evidence type="ECO:0000256" key="1">
    <source>
        <dbReference type="SAM" id="Phobius"/>
    </source>
</evidence>
<dbReference type="Proteomes" id="UP000461880">
    <property type="component" value="Unassembled WGS sequence"/>
</dbReference>
<dbReference type="GO" id="GO:0071111">
    <property type="term" value="F:cyclic-guanylate-specific phosphodiesterase activity"/>
    <property type="evidence" value="ECO:0007669"/>
    <property type="project" value="InterPro"/>
</dbReference>
<dbReference type="InterPro" id="IPR035919">
    <property type="entry name" value="EAL_sf"/>
</dbReference>
<dbReference type="AlphaFoldDB" id="A0A7X2THA9"/>
<protein>
    <submittedName>
        <fullName evidence="3">EAL domain-containing protein</fullName>
    </submittedName>
</protein>
<organism evidence="3 4">
    <name type="scientific">Stecheria intestinalis</name>
    <dbReference type="NCBI Taxonomy" id="2606630"/>
    <lineage>
        <taxon>Bacteria</taxon>
        <taxon>Bacillati</taxon>
        <taxon>Bacillota</taxon>
        <taxon>Erysipelotrichia</taxon>
        <taxon>Erysipelotrichales</taxon>
        <taxon>Erysipelotrichaceae</taxon>
        <taxon>Stecheria</taxon>
    </lineage>
</organism>
<dbReference type="InterPro" id="IPR001633">
    <property type="entry name" value="EAL_dom"/>
</dbReference>
<dbReference type="PROSITE" id="PS50883">
    <property type="entry name" value="EAL"/>
    <property type="match status" value="1"/>
</dbReference>